<evidence type="ECO:0000313" key="10">
    <source>
        <dbReference type="Proteomes" id="UP000006683"/>
    </source>
</evidence>
<dbReference type="PROSITE" id="PS50885">
    <property type="entry name" value="HAMP"/>
    <property type="match status" value="1"/>
</dbReference>
<dbReference type="Gene3D" id="3.30.450.20">
    <property type="entry name" value="PAS domain"/>
    <property type="match status" value="1"/>
</dbReference>
<dbReference type="GO" id="GO:0016020">
    <property type="term" value="C:membrane"/>
    <property type="evidence" value="ECO:0007669"/>
    <property type="project" value="UniProtKB-SubCell"/>
</dbReference>
<reference evidence="9 10" key="1">
    <citation type="journal article" date="2010" name="Stand. Genomic Sci.">
        <title>Complete genome sequence of Ferrimonas balearica type strain (PAT).</title>
        <authorList>
            <person name="Nolan M."/>
            <person name="Sikorski J."/>
            <person name="Davenport K."/>
            <person name="Lucas S."/>
            <person name="Glavina Del Rio T."/>
            <person name="Tice H."/>
            <person name="Cheng J."/>
            <person name="Goodwin L."/>
            <person name="Pitluck S."/>
            <person name="Liolios K."/>
            <person name="Ivanova N."/>
            <person name="Mavromatis K."/>
            <person name="Ovchinnikova G."/>
            <person name="Pati A."/>
            <person name="Chen A."/>
            <person name="Palaniappan K."/>
            <person name="Land M."/>
            <person name="Hauser L."/>
            <person name="Chang Y."/>
            <person name="Jeffries C."/>
            <person name="Tapia R."/>
            <person name="Brettin T."/>
            <person name="Detter J."/>
            <person name="Han C."/>
            <person name="Yasawong M."/>
            <person name="Rohde M."/>
            <person name="Tindall B."/>
            <person name="Goker M."/>
            <person name="Woyke T."/>
            <person name="Bristow J."/>
            <person name="Eisen J."/>
            <person name="Markowitz V."/>
            <person name="Hugenholtz P."/>
            <person name="Kyrpides N."/>
            <person name="Klenk H."/>
            <person name="Lapidus A."/>
        </authorList>
    </citation>
    <scope>NUCLEOTIDE SEQUENCE [LARGE SCALE GENOMIC DNA]</scope>
    <source>
        <strain evidence="10">DSM 9799 / CCM 4581 / KCTC 23876 / PAT</strain>
    </source>
</reference>
<dbReference type="SMART" id="SM00304">
    <property type="entry name" value="HAMP"/>
    <property type="match status" value="1"/>
</dbReference>
<dbReference type="OrthoDB" id="9763018at2"/>
<dbReference type="PANTHER" id="PTHR32089">
    <property type="entry name" value="METHYL-ACCEPTING CHEMOTAXIS PROTEIN MCPB"/>
    <property type="match status" value="1"/>
</dbReference>
<sequence length="671" mass="72293">MSFSTWRVGSQISVLALGILTLVMAGLGTTAYQLSATALHQKAIQNVRNELDAMASLVDIQYQAQRQLAQHNAQVFSELFPGPFRLAGQSGTSGSPRVPQLLSNQEVMNGRDQEVDRFASLTDGNATVFVRSGDDFVRIASSLRKEDGSRATGTTLKTAHPAYQRLLAGQNYVGYATLFGRQLIAVYTPITNNDNHVIGALYIGQDVTDVFTQLSATLTKIEFADSGYFSLLDRSNGRFLHHPSLEGDSLASDLKDDLGQPRYQQAMTSPDGEIIRFSLNGENWLQSRTEVTGPNWLLLAEAPEQELVAALSTLQIFFICASVVAALLLGLSLLWVLQRTLNRPLDALCQSIDAIGQGQLNLELPHAPENSKNEVHRIVASVGAMREGLYTLLQALNHSVEALEQAGSDLQGMAQRNSNGAADLKQQTELIATAMEEMSCTAREVAQHASQSAEHSRQMDSTADTGDKEVHAVIRQMDTLAESLNQGSTSIDRVARESQAIAKVVQVIDEIAEQTNLLALNAAIEAARAGDQGRGFAVVADEVRQLAKRTQHSTTEVNSTIEQLHSRTSDAVSQMNASLELGKRSSEQSNAAGAALQAITQGIGQLSASTNTIASAAEEQEAVAADIAANLSKISDLVRLSEDDAAQTVHAASELNQVANKLRTHLARFQL</sequence>
<dbReference type="PRINTS" id="PR00260">
    <property type="entry name" value="CHEMTRNSDUCR"/>
</dbReference>
<evidence type="ECO:0000256" key="3">
    <source>
        <dbReference type="ARBA" id="ARBA00029447"/>
    </source>
</evidence>
<proteinExistence type="inferred from homology"/>
<dbReference type="Gene3D" id="1.10.287.950">
    <property type="entry name" value="Methyl-accepting chemotaxis protein"/>
    <property type="match status" value="1"/>
</dbReference>
<dbReference type="CDD" id="cd11386">
    <property type="entry name" value="MCP_signal"/>
    <property type="match status" value="1"/>
</dbReference>
<protein>
    <submittedName>
        <fullName evidence="9">Methyl-accepting chemotaxis sensory transducer</fullName>
    </submittedName>
</protein>
<evidence type="ECO:0000259" key="7">
    <source>
        <dbReference type="PROSITE" id="PS50111"/>
    </source>
</evidence>
<dbReference type="GO" id="GO:0004888">
    <property type="term" value="F:transmembrane signaling receptor activity"/>
    <property type="evidence" value="ECO:0007669"/>
    <property type="project" value="InterPro"/>
</dbReference>
<dbReference type="RefSeq" id="WP_013346200.1">
    <property type="nucleotide sequence ID" value="NC_014541.1"/>
</dbReference>
<evidence type="ECO:0000313" key="9">
    <source>
        <dbReference type="EMBL" id="ADN76894.1"/>
    </source>
</evidence>
<evidence type="ECO:0000259" key="8">
    <source>
        <dbReference type="PROSITE" id="PS50885"/>
    </source>
</evidence>
<dbReference type="InterPro" id="IPR004089">
    <property type="entry name" value="MCPsignal_dom"/>
</dbReference>
<keyword evidence="6" id="KW-0472">Membrane</keyword>
<gene>
    <name evidence="9" type="ordered locus">Fbal_2692</name>
</gene>
<feature type="transmembrane region" description="Helical" evidence="6">
    <location>
        <begin position="316"/>
        <end position="337"/>
    </location>
</feature>
<feature type="domain" description="HAMP" evidence="8">
    <location>
        <begin position="339"/>
        <end position="394"/>
    </location>
</feature>
<comment type="similarity">
    <text evidence="3">Belongs to the methyl-accepting chemotaxis (MCP) protein family.</text>
</comment>
<dbReference type="Pfam" id="PF17201">
    <property type="entry name" value="Cache_3-Cache_2"/>
    <property type="match status" value="1"/>
</dbReference>
<dbReference type="SUPFAM" id="SSF103190">
    <property type="entry name" value="Sensory domain-like"/>
    <property type="match status" value="1"/>
</dbReference>
<organism evidence="9 10">
    <name type="scientific">Ferrimonas balearica (strain DSM 9799 / CCM 4581 / KCTC 23876 / PAT)</name>
    <dbReference type="NCBI Taxonomy" id="550540"/>
    <lineage>
        <taxon>Bacteria</taxon>
        <taxon>Pseudomonadati</taxon>
        <taxon>Pseudomonadota</taxon>
        <taxon>Gammaproteobacteria</taxon>
        <taxon>Alteromonadales</taxon>
        <taxon>Ferrimonadaceae</taxon>
        <taxon>Ferrimonas</taxon>
    </lineage>
</organism>
<dbReference type="GeneID" id="67182920"/>
<keyword evidence="6" id="KW-0812">Transmembrane</keyword>
<evidence type="ECO:0000256" key="4">
    <source>
        <dbReference type="PROSITE-ProRule" id="PRU00284"/>
    </source>
</evidence>
<dbReference type="AlphaFoldDB" id="E1SQW9"/>
<accession>E1SQW9</accession>
<dbReference type="PROSITE" id="PS50111">
    <property type="entry name" value="CHEMOTAXIS_TRANSDUC_2"/>
    <property type="match status" value="1"/>
</dbReference>
<keyword evidence="6" id="KW-1133">Transmembrane helix</keyword>
<dbReference type="PANTHER" id="PTHR32089:SF74">
    <property type="entry name" value="METHYL-ACCEPTING CHEMOTAXIS PROTEIN AER"/>
    <property type="match status" value="1"/>
</dbReference>
<dbReference type="Proteomes" id="UP000006683">
    <property type="component" value="Chromosome"/>
</dbReference>
<evidence type="ECO:0000256" key="6">
    <source>
        <dbReference type="SAM" id="Phobius"/>
    </source>
</evidence>
<dbReference type="InterPro" id="IPR003660">
    <property type="entry name" value="HAMP_dom"/>
</dbReference>
<feature type="compositionally biased region" description="Polar residues" evidence="5">
    <location>
        <begin position="448"/>
        <end position="464"/>
    </location>
</feature>
<dbReference type="GO" id="GO:0006935">
    <property type="term" value="P:chemotaxis"/>
    <property type="evidence" value="ECO:0007669"/>
    <property type="project" value="InterPro"/>
</dbReference>
<dbReference type="STRING" id="550540.Fbal_2692"/>
<dbReference type="HOGENOM" id="CLU_000445_107_27_6"/>
<dbReference type="FunFam" id="1.10.287.950:FF:000001">
    <property type="entry name" value="Methyl-accepting chemotaxis sensory transducer"/>
    <property type="match status" value="1"/>
</dbReference>
<dbReference type="SUPFAM" id="SSF58104">
    <property type="entry name" value="Methyl-accepting chemotaxis protein (MCP) signaling domain"/>
    <property type="match status" value="1"/>
</dbReference>
<evidence type="ECO:0000256" key="1">
    <source>
        <dbReference type="ARBA" id="ARBA00004370"/>
    </source>
</evidence>
<feature type="domain" description="Methyl-accepting transducer" evidence="7">
    <location>
        <begin position="399"/>
        <end position="635"/>
    </location>
</feature>
<keyword evidence="2 4" id="KW-0807">Transducer</keyword>
<dbReference type="InterPro" id="IPR004090">
    <property type="entry name" value="Chemotax_Me-accpt_rcpt"/>
</dbReference>
<evidence type="ECO:0000256" key="5">
    <source>
        <dbReference type="SAM" id="MobiDB-lite"/>
    </source>
</evidence>
<dbReference type="KEGG" id="fbl:Fbal_2692"/>
<dbReference type="SMART" id="SM00283">
    <property type="entry name" value="MA"/>
    <property type="match status" value="1"/>
</dbReference>
<comment type="subcellular location">
    <subcellularLocation>
        <location evidence="1">Membrane</location>
    </subcellularLocation>
</comment>
<name>E1SQW9_FERBD</name>
<dbReference type="Pfam" id="PF00015">
    <property type="entry name" value="MCPsignal"/>
    <property type="match status" value="1"/>
</dbReference>
<dbReference type="GO" id="GO:0007165">
    <property type="term" value="P:signal transduction"/>
    <property type="evidence" value="ECO:0007669"/>
    <property type="project" value="UniProtKB-KW"/>
</dbReference>
<dbReference type="EMBL" id="CP002209">
    <property type="protein sequence ID" value="ADN76894.1"/>
    <property type="molecule type" value="Genomic_DNA"/>
</dbReference>
<feature type="region of interest" description="Disordered" evidence="5">
    <location>
        <begin position="445"/>
        <end position="465"/>
    </location>
</feature>
<evidence type="ECO:0000256" key="2">
    <source>
        <dbReference type="ARBA" id="ARBA00023224"/>
    </source>
</evidence>
<dbReference type="InterPro" id="IPR033462">
    <property type="entry name" value="Cache_3-Cache_2"/>
</dbReference>
<keyword evidence="10" id="KW-1185">Reference proteome</keyword>
<dbReference type="eggNOG" id="COG0840">
    <property type="taxonomic scope" value="Bacteria"/>
</dbReference>
<dbReference type="InterPro" id="IPR029151">
    <property type="entry name" value="Sensor-like_sf"/>
</dbReference>